<dbReference type="SUPFAM" id="SSF63748">
    <property type="entry name" value="Tudor/PWWP/MBT"/>
    <property type="match status" value="1"/>
</dbReference>
<dbReference type="Proteomes" id="UP000886998">
    <property type="component" value="Unassembled WGS sequence"/>
</dbReference>
<accession>A0A8X6YEL8</accession>
<evidence type="ECO:0000256" key="1">
    <source>
        <dbReference type="SAM" id="MobiDB-lite"/>
    </source>
</evidence>
<evidence type="ECO:0000313" key="3">
    <source>
        <dbReference type="EMBL" id="GFY68189.1"/>
    </source>
</evidence>
<feature type="compositionally biased region" description="Basic and acidic residues" evidence="1">
    <location>
        <begin position="175"/>
        <end position="189"/>
    </location>
</feature>
<dbReference type="Pfam" id="PF00855">
    <property type="entry name" value="PWWP"/>
    <property type="match status" value="1"/>
</dbReference>
<dbReference type="PANTHER" id="PTHR15999">
    <property type="entry name" value="ZINC FINGER CW-TYPE PWWP DOMAIN PROTEIN 1"/>
    <property type="match status" value="1"/>
</dbReference>
<comment type="caution">
    <text evidence="3">The sequence shown here is derived from an EMBL/GenBank/DDBJ whole genome shotgun (WGS) entry which is preliminary data.</text>
</comment>
<organism evidence="3 4">
    <name type="scientific">Trichonephila inaurata madagascariensis</name>
    <dbReference type="NCBI Taxonomy" id="2747483"/>
    <lineage>
        <taxon>Eukaryota</taxon>
        <taxon>Metazoa</taxon>
        <taxon>Ecdysozoa</taxon>
        <taxon>Arthropoda</taxon>
        <taxon>Chelicerata</taxon>
        <taxon>Arachnida</taxon>
        <taxon>Araneae</taxon>
        <taxon>Araneomorphae</taxon>
        <taxon>Entelegynae</taxon>
        <taxon>Araneoidea</taxon>
        <taxon>Nephilidae</taxon>
        <taxon>Trichonephila</taxon>
        <taxon>Trichonephila inaurata</taxon>
    </lineage>
</organism>
<sequence length="213" mass="24600">MAPQNYQRFLQQYDYFAENGGKENSVEKEEKSQTKKYNPGSIIWAKYGKYPWWPSIVDMDPDSGAYNKMFENNTEMYHVSFLDAQPTHAWVSETLIRPFSPLPAELKKIKKFDFLTSNAMARAQEAEKLPNEERLKKFSFAMNTPRHRSISTNSGRSAESKKDVQCSRKKRCVLQKKEGKLTTDSKRTPGEGLNISATGILNNQETRKRTEEK</sequence>
<dbReference type="EMBL" id="BMAV01016914">
    <property type="protein sequence ID" value="GFY68189.1"/>
    <property type="molecule type" value="Genomic_DNA"/>
</dbReference>
<evidence type="ECO:0000313" key="4">
    <source>
        <dbReference type="Proteomes" id="UP000886998"/>
    </source>
</evidence>
<proteinExistence type="predicted"/>
<dbReference type="InterPro" id="IPR000313">
    <property type="entry name" value="PWWP_dom"/>
</dbReference>
<keyword evidence="4" id="KW-1185">Reference proteome</keyword>
<dbReference type="PROSITE" id="PS50812">
    <property type="entry name" value="PWWP"/>
    <property type="match status" value="1"/>
</dbReference>
<dbReference type="OrthoDB" id="6435831at2759"/>
<gene>
    <name evidence="3" type="ORF">TNIN_355761</name>
</gene>
<dbReference type="PANTHER" id="PTHR15999:SF2">
    <property type="entry name" value="ZINC FINGER CW-TYPE PWWP DOMAIN PROTEIN 1"/>
    <property type="match status" value="1"/>
</dbReference>
<feature type="domain" description="PWWP" evidence="2">
    <location>
        <begin position="39"/>
        <end position="102"/>
    </location>
</feature>
<evidence type="ECO:0000259" key="2">
    <source>
        <dbReference type="PROSITE" id="PS50812"/>
    </source>
</evidence>
<name>A0A8X6YEL8_9ARAC</name>
<dbReference type="InterPro" id="IPR042778">
    <property type="entry name" value="ZCWPW1/ZCWPW2"/>
</dbReference>
<dbReference type="AlphaFoldDB" id="A0A8X6YEL8"/>
<dbReference type="SMART" id="SM00293">
    <property type="entry name" value="PWWP"/>
    <property type="match status" value="1"/>
</dbReference>
<feature type="region of interest" description="Disordered" evidence="1">
    <location>
        <begin position="141"/>
        <end position="213"/>
    </location>
</feature>
<feature type="compositionally biased region" description="Polar residues" evidence="1">
    <location>
        <begin position="195"/>
        <end position="204"/>
    </location>
</feature>
<dbReference type="GO" id="GO:0005634">
    <property type="term" value="C:nucleus"/>
    <property type="evidence" value="ECO:0007669"/>
    <property type="project" value="TreeGrafter"/>
</dbReference>
<dbReference type="Gene3D" id="2.30.30.140">
    <property type="match status" value="1"/>
</dbReference>
<reference evidence="3" key="1">
    <citation type="submission" date="2020-08" db="EMBL/GenBank/DDBJ databases">
        <title>Multicomponent nature underlies the extraordinary mechanical properties of spider dragline silk.</title>
        <authorList>
            <person name="Kono N."/>
            <person name="Nakamura H."/>
            <person name="Mori M."/>
            <person name="Yoshida Y."/>
            <person name="Ohtoshi R."/>
            <person name="Malay A.D."/>
            <person name="Moran D.A.P."/>
            <person name="Tomita M."/>
            <person name="Numata K."/>
            <person name="Arakawa K."/>
        </authorList>
    </citation>
    <scope>NUCLEOTIDE SEQUENCE</scope>
</reference>
<protein>
    <recommendedName>
        <fullName evidence="2">PWWP domain-containing protein</fullName>
    </recommendedName>
</protein>